<evidence type="ECO:0000313" key="8">
    <source>
        <dbReference type="Proteomes" id="UP000574390"/>
    </source>
</evidence>
<evidence type="ECO:0000259" key="6">
    <source>
        <dbReference type="Pfam" id="PF01490"/>
    </source>
</evidence>
<gene>
    <name evidence="7" type="ORF">FOZ62_020116</name>
</gene>
<reference evidence="7 8" key="1">
    <citation type="submission" date="2020-04" db="EMBL/GenBank/DDBJ databases">
        <title>Perkinsus olseni comparative genomics.</title>
        <authorList>
            <person name="Bogema D.R."/>
        </authorList>
    </citation>
    <scope>NUCLEOTIDE SEQUENCE [LARGE SCALE GENOMIC DNA]</scope>
    <source>
        <strain evidence="7">ATCC PRA-205</strain>
    </source>
</reference>
<evidence type="ECO:0000256" key="4">
    <source>
        <dbReference type="ARBA" id="ARBA00023136"/>
    </source>
</evidence>
<dbReference type="GO" id="GO:0015179">
    <property type="term" value="F:L-amino acid transmembrane transporter activity"/>
    <property type="evidence" value="ECO:0007669"/>
    <property type="project" value="TreeGrafter"/>
</dbReference>
<feature type="transmembrane region" description="Helical" evidence="5">
    <location>
        <begin position="191"/>
        <end position="211"/>
    </location>
</feature>
<evidence type="ECO:0000256" key="3">
    <source>
        <dbReference type="ARBA" id="ARBA00022989"/>
    </source>
</evidence>
<comment type="subcellular location">
    <subcellularLocation>
        <location evidence="1">Membrane</location>
        <topology evidence="1">Multi-pass membrane protein</topology>
    </subcellularLocation>
</comment>
<accession>A0A7J6RDB3</accession>
<feature type="transmembrane region" description="Helical" evidence="5">
    <location>
        <begin position="81"/>
        <end position="106"/>
    </location>
</feature>
<feature type="transmembrane region" description="Helical" evidence="5">
    <location>
        <begin position="264"/>
        <end position="286"/>
    </location>
</feature>
<dbReference type="PANTHER" id="PTHR22950:SF702">
    <property type="entry name" value="AMINO ACID TRANSPORTER PROTEIN"/>
    <property type="match status" value="1"/>
</dbReference>
<keyword evidence="3 5" id="KW-1133">Transmembrane helix</keyword>
<evidence type="ECO:0000313" key="7">
    <source>
        <dbReference type="EMBL" id="KAF4718684.1"/>
    </source>
</evidence>
<proteinExistence type="predicted"/>
<feature type="transmembrane region" description="Helical" evidence="5">
    <location>
        <begin position="127"/>
        <end position="148"/>
    </location>
</feature>
<comment type="caution">
    <text evidence="7">The sequence shown here is derived from an EMBL/GenBank/DDBJ whole genome shotgun (WGS) entry which is preliminary data.</text>
</comment>
<keyword evidence="2 5" id="KW-0812">Transmembrane</keyword>
<feature type="transmembrane region" description="Helical" evidence="5">
    <location>
        <begin position="431"/>
        <end position="454"/>
    </location>
</feature>
<dbReference type="Proteomes" id="UP000574390">
    <property type="component" value="Unassembled WGS sequence"/>
</dbReference>
<feature type="transmembrane region" description="Helical" evidence="5">
    <location>
        <begin position="53"/>
        <end position="75"/>
    </location>
</feature>
<organism evidence="7 8">
    <name type="scientific">Perkinsus olseni</name>
    <name type="common">Perkinsus atlanticus</name>
    <dbReference type="NCBI Taxonomy" id="32597"/>
    <lineage>
        <taxon>Eukaryota</taxon>
        <taxon>Sar</taxon>
        <taxon>Alveolata</taxon>
        <taxon>Perkinsozoa</taxon>
        <taxon>Perkinsea</taxon>
        <taxon>Perkinsida</taxon>
        <taxon>Perkinsidae</taxon>
        <taxon>Perkinsus</taxon>
    </lineage>
</organism>
<dbReference type="PANTHER" id="PTHR22950">
    <property type="entry name" value="AMINO ACID TRANSPORTER"/>
    <property type="match status" value="1"/>
</dbReference>
<sequence>MSNAAAGDEIRRALLAHPRLQIPADLRRRGDELARENNAESPRVRTGTRLSTVLNMLNTMVGSGIFALPFCMSLSNPVVTTITLVAVAIISYIAMLTVGMVLPGFVFEDSYHAMASKLCRGPTTIRIIDWTLCLSLIGVVAMLLVVSYDCFSIELASVVPTSRPLSGLVLAAIGCVLSWPKSLHGMRFISGVGVLLLISAWALVIATAVLGCPSEPEVPQSQHTRGFIANASTILGTAMLVFGCHVNLPRLYSELPLKTRPKMPIIMAFSIVIAITIYLAFALAAVSSPCFGYGQSSNTLLSLPHTTAFAALRVGFGVISLTKIPLAVHPIRHILLESTQKSLTGPAYAFFTLAIIALAYALFVTFTALSDITSVVGALGVLGSMMFFPSILLYQSSKGYGMSAHSTALLSHGGSMTAGYWSIRQRRAVSIFLAVCGGIAAVVTLPGIVMKVFYFF</sequence>
<dbReference type="Pfam" id="PF01490">
    <property type="entry name" value="Aa_trans"/>
    <property type="match status" value="1"/>
</dbReference>
<evidence type="ECO:0000256" key="1">
    <source>
        <dbReference type="ARBA" id="ARBA00004141"/>
    </source>
</evidence>
<feature type="transmembrane region" description="Helical" evidence="5">
    <location>
        <begin position="231"/>
        <end position="252"/>
    </location>
</feature>
<feature type="transmembrane region" description="Helical" evidence="5">
    <location>
        <begin position="347"/>
        <end position="369"/>
    </location>
</feature>
<feature type="domain" description="Amino acid transporter transmembrane" evidence="6">
    <location>
        <begin position="46"/>
        <end position="395"/>
    </location>
</feature>
<feature type="transmembrane region" description="Helical" evidence="5">
    <location>
        <begin position="375"/>
        <end position="394"/>
    </location>
</feature>
<keyword evidence="4 5" id="KW-0472">Membrane</keyword>
<evidence type="ECO:0000256" key="2">
    <source>
        <dbReference type="ARBA" id="ARBA00022692"/>
    </source>
</evidence>
<evidence type="ECO:0000256" key="5">
    <source>
        <dbReference type="SAM" id="Phobius"/>
    </source>
</evidence>
<dbReference type="EMBL" id="JABANM010022974">
    <property type="protein sequence ID" value="KAF4718684.1"/>
    <property type="molecule type" value="Genomic_DNA"/>
</dbReference>
<feature type="transmembrane region" description="Helical" evidence="5">
    <location>
        <begin position="160"/>
        <end position="179"/>
    </location>
</feature>
<name>A0A7J6RDB3_PEROL</name>
<dbReference type="InterPro" id="IPR013057">
    <property type="entry name" value="AA_transpt_TM"/>
</dbReference>
<protein>
    <recommendedName>
        <fullName evidence="6">Amino acid transporter transmembrane domain-containing protein</fullName>
    </recommendedName>
</protein>
<feature type="transmembrane region" description="Helical" evidence="5">
    <location>
        <begin position="306"/>
        <end position="326"/>
    </location>
</feature>
<dbReference type="GO" id="GO:0016020">
    <property type="term" value="C:membrane"/>
    <property type="evidence" value="ECO:0007669"/>
    <property type="project" value="UniProtKB-SubCell"/>
</dbReference>
<dbReference type="AlphaFoldDB" id="A0A7J6RDB3"/>